<evidence type="ECO:0000259" key="2">
    <source>
        <dbReference type="PROSITE" id="PS50011"/>
    </source>
</evidence>
<dbReference type="InterPro" id="IPR011009">
    <property type="entry name" value="Kinase-like_dom_sf"/>
</dbReference>
<dbReference type="PROSITE" id="PS00107">
    <property type="entry name" value="PROTEIN_KINASE_ATP"/>
    <property type="match status" value="1"/>
</dbReference>
<dbReference type="InterPro" id="IPR000719">
    <property type="entry name" value="Prot_kinase_dom"/>
</dbReference>
<evidence type="ECO:0000256" key="1">
    <source>
        <dbReference type="PROSITE-ProRule" id="PRU10141"/>
    </source>
</evidence>
<dbReference type="SUPFAM" id="SSF56112">
    <property type="entry name" value="Protein kinase-like (PK-like)"/>
    <property type="match status" value="1"/>
</dbReference>
<evidence type="ECO:0000313" key="4">
    <source>
        <dbReference type="Proteomes" id="UP001172743"/>
    </source>
</evidence>
<name>A0ABT8GV01_9BACL</name>
<evidence type="ECO:0000313" key="3">
    <source>
        <dbReference type="EMBL" id="MDN4495243.1"/>
    </source>
</evidence>
<keyword evidence="3" id="KW-0808">Transferase</keyword>
<organism evidence="3 4">
    <name type="scientific">Ureibacillus aquaedulcis</name>
    <dbReference type="NCBI Taxonomy" id="3058421"/>
    <lineage>
        <taxon>Bacteria</taxon>
        <taxon>Bacillati</taxon>
        <taxon>Bacillota</taxon>
        <taxon>Bacilli</taxon>
        <taxon>Bacillales</taxon>
        <taxon>Caryophanaceae</taxon>
        <taxon>Ureibacillus</taxon>
    </lineage>
</organism>
<dbReference type="Gene3D" id="1.10.510.10">
    <property type="entry name" value="Transferase(Phosphotransferase) domain 1"/>
    <property type="match status" value="1"/>
</dbReference>
<dbReference type="Pfam" id="PF00069">
    <property type="entry name" value="Pkinase"/>
    <property type="match status" value="1"/>
</dbReference>
<protein>
    <submittedName>
        <fullName evidence="3">Protein kinase</fullName>
    </submittedName>
</protein>
<gene>
    <name evidence="3" type="ORF">QYB95_16965</name>
</gene>
<feature type="domain" description="Protein kinase" evidence="2">
    <location>
        <begin position="27"/>
        <end position="262"/>
    </location>
</feature>
<keyword evidence="1" id="KW-0547">Nucleotide-binding</keyword>
<dbReference type="EMBL" id="JAUHTQ010000018">
    <property type="protein sequence ID" value="MDN4495243.1"/>
    <property type="molecule type" value="Genomic_DNA"/>
</dbReference>
<keyword evidence="3" id="KW-0418">Kinase</keyword>
<dbReference type="Proteomes" id="UP001172743">
    <property type="component" value="Unassembled WGS sequence"/>
</dbReference>
<keyword evidence="1" id="KW-0067">ATP-binding</keyword>
<comment type="caution">
    <text evidence="3">The sequence shown here is derived from an EMBL/GenBank/DDBJ whole genome shotgun (WGS) entry which is preliminary data.</text>
</comment>
<feature type="binding site" evidence="1">
    <location>
        <position position="56"/>
    </location>
    <ligand>
        <name>ATP</name>
        <dbReference type="ChEBI" id="CHEBI:30616"/>
    </ligand>
</feature>
<dbReference type="InterPro" id="IPR017441">
    <property type="entry name" value="Protein_kinase_ATP_BS"/>
</dbReference>
<sequence>MLRAIRKFYQFFVDKPFEIGAILNDRYEILRVIGTGSYGIVYLCKELITNENRVVKQLRPSKCRNKKEVEMFEKEISLLRKLDHKKIPMLYEAFSSNGQLFYAMSFVEGDNLEELIFSKKITFSEKEALLVLADLLEFIDYLHKKDIYHQDLRIPNVLLKNRELYLIDLGLAKSPNRQKDLLDMKQQDYYDLGEILLYLLYTTYSSNNKKALPWTEELSLEKETVHLLKRLLEIEDPYSSTREISIDLETALKAMEKHINLE</sequence>
<dbReference type="PANTHER" id="PTHR24347">
    <property type="entry name" value="SERINE/THREONINE-PROTEIN KINASE"/>
    <property type="match status" value="1"/>
</dbReference>
<dbReference type="GO" id="GO:0016301">
    <property type="term" value="F:kinase activity"/>
    <property type="evidence" value="ECO:0007669"/>
    <property type="project" value="UniProtKB-KW"/>
</dbReference>
<dbReference type="PROSITE" id="PS50011">
    <property type="entry name" value="PROTEIN_KINASE_DOM"/>
    <property type="match status" value="1"/>
</dbReference>
<keyword evidence="4" id="KW-1185">Reference proteome</keyword>
<reference evidence="3" key="1">
    <citation type="submission" date="2023-07" db="EMBL/GenBank/DDBJ databases">
        <title>Ureibacillus sp. isolated from freshwater well.</title>
        <authorList>
            <person name="Kirdat K."/>
            <person name="Bhatt A."/>
            <person name="Teware R."/>
            <person name="Bhavsar Y."/>
            <person name="Yadav A."/>
        </authorList>
    </citation>
    <scope>NUCLEOTIDE SEQUENCE</scope>
    <source>
        <strain evidence="3">BA0131</strain>
    </source>
</reference>
<accession>A0ABT8GV01</accession>
<proteinExistence type="predicted"/>